<evidence type="ECO:0000313" key="3">
    <source>
        <dbReference type="Proteomes" id="UP000050700"/>
    </source>
</evidence>
<sequence>MPLFFLPQLQCEFWNVGQGLFSSGRIQMGGAPAFYWVYDCGTNSSQKLIQNAVQKYNQQENNANIDLLVLSHFDKDHISGVKELLKNKRKIKRWVVPYYPLWQRLVIASLLDIQPDDEEWAFYQNPIQYLKADFAEELKETQFLLLPAKENESEILITLEPSNFDDVLSFKTTEKLSNEFDNLKQNVHWLNPDKALLFRKGEEQFEFVLYNVPFHLLAKVPTNLTAFQKQVEQIIQSHQSNSTDPTPALKTLYTLAFGNGNKNKNIISQYLYIRNITSTAVWGLGNNYIYDIPKNDGNEILVFPKDRNKNAILYTGDAFLNDLPLLTDLTQSLGVERMARIYCLQVPHHGSKHNWQQGLANIFSPCLSVFSADSQRRNGHPHSEVLKDFSTYTPILVNKNKRLFIHSI</sequence>
<dbReference type="RefSeq" id="WP_005664696.1">
    <property type="nucleotide sequence ID" value="NZ_CP089168.1"/>
</dbReference>
<gene>
    <name evidence="2" type="ORF">NTHI1209_01172</name>
</gene>
<dbReference type="InterPro" id="IPR052159">
    <property type="entry name" value="Competence_DNA_uptake"/>
</dbReference>
<evidence type="ECO:0000259" key="1">
    <source>
        <dbReference type="Pfam" id="PF00753"/>
    </source>
</evidence>
<dbReference type="PANTHER" id="PTHR30619">
    <property type="entry name" value="DNA INTERNALIZATION/COMPETENCE PROTEIN COMEC/REC2"/>
    <property type="match status" value="1"/>
</dbReference>
<comment type="caution">
    <text evidence="2">The sequence shown here is derived from an EMBL/GenBank/DDBJ whole genome shotgun (WGS) entry which is preliminary data.</text>
</comment>
<reference evidence="2 3" key="1">
    <citation type="submission" date="2014-05" db="EMBL/GenBank/DDBJ databases">
        <title>Methylome analysis of the phasevarions of Haemophilus influenzae.</title>
        <authorList>
            <person name="Atack J.M."/>
            <person name="Fox K.L."/>
            <person name="Power P.M."/>
            <person name="Clark T."/>
            <person name="Jurcisek J."/>
            <person name="Korlach J."/>
            <person name="Bakaletz L.O."/>
            <person name="Jennings M.P."/>
        </authorList>
    </citation>
    <scope>NUCLEOTIDE SEQUENCE [LARGE SCALE GENOMIC DNA]</scope>
    <source>
        <strain evidence="2 3">1209</strain>
    </source>
</reference>
<proteinExistence type="predicted"/>
<dbReference type="Pfam" id="PF00753">
    <property type="entry name" value="Lactamase_B"/>
    <property type="match status" value="1"/>
</dbReference>
<dbReference type="AlphaFoldDB" id="A0A0D0H1S5"/>
<dbReference type="InterPro" id="IPR001279">
    <property type="entry name" value="Metallo-B-lactamas"/>
</dbReference>
<dbReference type="EMBL" id="JMQP01000002">
    <property type="protein sequence ID" value="KIS35565.1"/>
    <property type="molecule type" value="Genomic_DNA"/>
</dbReference>
<dbReference type="Proteomes" id="UP000050700">
    <property type="component" value="Unassembled WGS sequence"/>
</dbReference>
<feature type="domain" description="Metallo-beta-lactamase" evidence="1">
    <location>
        <begin position="37"/>
        <end position="104"/>
    </location>
</feature>
<accession>A0A0D0H1S5</accession>
<name>A0A0D0H1S5_HAEIF</name>
<dbReference type="PATRIC" id="fig|727.582.peg.1077"/>
<evidence type="ECO:0000313" key="2">
    <source>
        <dbReference type="EMBL" id="KIS35565.1"/>
    </source>
</evidence>
<dbReference type="PANTHER" id="PTHR30619:SF1">
    <property type="entry name" value="RECOMBINATION PROTEIN 2"/>
    <property type="match status" value="1"/>
</dbReference>
<dbReference type="InterPro" id="IPR036866">
    <property type="entry name" value="RibonucZ/Hydroxyglut_hydro"/>
</dbReference>
<protein>
    <submittedName>
        <fullName evidence="2">DNA internalization-related competence protein ComEC/Rec2</fullName>
    </submittedName>
</protein>
<organism evidence="2 3">
    <name type="scientific">Haemophilus influenzae</name>
    <dbReference type="NCBI Taxonomy" id="727"/>
    <lineage>
        <taxon>Bacteria</taxon>
        <taxon>Pseudomonadati</taxon>
        <taxon>Pseudomonadota</taxon>
        <taxon>Gammaproteobacteria</taxon>
        <taxon>Pasteurellales</taxon>
        <taxon>Pasteurellaceae</taxon>
        <taxon>Haemophilus</taxon>
    </lineage>
</organism>
<dbReference type="Gene3D" id="3.60.15.10">
    <property type="entry name" value="Ribonuclease Z/Hydroxyacylglutathione hydrolase-like"/>
    <property type="match status" value="1"/>
</dbReference>
<dbReference type="SUPFAM" id="SSF56281">
    <property type="entry name" value="Metallo-hydrolase/oxidoreductase"/>
    <property type="match status" value="1"/>
</dbReference>